<protein>
    <submittedName>
        <fullName evidence="2">Vacuolar protein sorting-associated protein 28 homolog</fullName>
    </submittedName>
</protein>
<keyword evidence="1" id="KW-1185">Reference proteome</keyword>
<dbReference type="WBParaSite" id="SMUV_0000497401-mRNA-1">
    <property type="protein sequence ID" value="SMUV_0000497401-mRNA-1"/>
    <property type="gene ID" value="SMUV_0000497401"/>
</dbReference>
<dbReference type="Proteomes" id="UP000046393">
    <property type="component" value="Unplaced"/>
</dbReference>
<proteinExistence type="predicted"/>
<sequence>MSSTFQRAEALTMSRLKRYLDTMPSFELNPQSPFEESKSAYKSYLTLCEVRLEEITDAIVKINANGAIEKLAQKLVRLSQSVQESKQEVLDDLPKLEMSASNGQLQDWSMFWSYFERKIDPTKMDKLAGQMNVLSMS</sequence>
<name>A0A0N5AKF5_9BILA</name>
<dbReference type="AlphaFoldDB" id="A0A0N5AKF5"/>
<evidence type="ECO:0000313" key="1">
    <source>
        <dbReference type="Proteomes" id="UP000046393"/>
    </source>
</evidence>
<accession>A0A0N5AKF5</accession>
<organism evidence="1 2">
    <name type="scientific">Syphacia muris</name>
    <dbReference type="NCBI Taxonomy" id="451379"/>
    <lineage>
        <taxon>Eukaryota</taxon>
        <taxon>Metazoa</taxon>
        <taxon>Ecdysozoa</taxon>
        <taxon>Nematoda</taxon>
        <taxon>Chromadorea</taxon>
        <taxon>Rhabditida</taxon>
        <taxon>Spirurina</taxon>
        <taxon>Oxyuridomorpha</taxon>
        <taxon>Oxyuroidea</taxon>
        <taxon>Oxyuridae</taxon>
        <taxon>Syphacia</taxon>
    </lineage>
</organism>
<evidence type="ECO:0000313" key="2">
    <source>
        <dbReference type="WBParaSite" id="SMUV_0000497401-mRNA-1"/>
    </source>
</evidence>
<reference evidence="2" key="1">
    <citation type="submission" date="2017-02" db="UniProtKB">
        <authorList>
            <consortium name="WormBaseParasite"/>
        </authorList>
    </citation>
    <scope>IDENTIFICATION</scope>
</reference>